<dbReference type="AlphaFoldDB" id="A0A9P4HZC2"/>
<keyword evidence="3" id="KW-1185">Reference proteome</keyword>
<name>A0A9P4HZC2_9PEZI</name>
<proteinExistence type="predicted"/>
<feature type="region of interest" description="Disordered" evidence="1">
    <location>
        <begin position="94"/>
        <end position="180"/>
    </location>
</feature>
<sequence length="490" mass="52997">MPNPPPYLEEALLEGGLLEDAPDAGLHPSSHQSHIQWLNDNGPHMRTELPDDGIHVVYAGVVERGQRFRAVLVEGVVGGGVVGGGDDGDDERAAARAAAGALDGTVDDETVGYEDDEDEDNDEDDDDEDDDDEDDDDEDDDEDDDDEDDDDEDDDAGYEPNNASNAPSPDGADWAIAAPGSAEERDMAAGLANGEYEYAGYIIVYDTTDDTTKDQQGASSSRLVNINDAEYAAVAAGIASGEYEYIGSTFAPETTTDTTEDQHAAATAGGANSSAHGSHNTTDGTAAAHHAATARAPTTTPDLTSGSSASSSSSSTSSQPESEILTRDFAAPTQNRVIGGGGGTEEIPNRHHTGVDSVPRAHRDTYTYWYPNAANGEPVTRLVSRADAAKDDHKVTKIDWETLGTPFEEWDWDRIRQRSGEELERMRMREREEEEEEERKRDDERQARQRSLPQIVGQLWTGLRALCTPLWEPAAILATGPLRYQRWMGL</sequence>
<accession>A0A9P4HZC2</accession>
<evidence type="ECO:0000313" key="2">
    <source>
        <dbReference type="EMBL" id="KAF2089895.1"/>
    </source>
</evidence>
<protein>
    <submittedName>
        <fullName evidence="2">Uncharacterized protein</fullName>
    </submittedName>
</protein>
<dbReference type="Proteomes" id="UP000799776">
    <property type="component" value="Unassembled WGS sequence"/>
</dbReference>
<organism evidence="2 3">
    <name type="scientific">Saccharata proteae CBS 121410</name>
    <dbReference type="NCBI Taxonomy" id="1314787"/>
    <lineage>
        <taxon>Eukaryota</taxon>
        <taxon>Fungi</taxon>
        <taxon>Dikarya</taxon>
        <taxon>Ascomycota</taxon>
        <taxon>Pezizomycotina</taxon>
        <taxon>Dothideomycetes</taxon>
        <taxon>Dothideomycetes incertae sedis</taxon>
        <taxon>Botryosphaeriales</taxon>
        <taxon>Saccharataceae</taxon>
        <taxon>Saccharata</taxon>
    </lineage>
</organism>
<comment type="caution">
    <text evidence="2">The sequence shown here is derived from an EMBL/GenBank/DDBJ whole genome shotgun (WGS) entry which is preliminary data.</text>
</comment>
<reference evidence="2" key="1">
    <citation type="journal article" date="2020" name="Stud. Mycol.">
        <title>101 Dothideomycetes genomes: a test case for predicting lifestyles and emergence of pathogens.</title>
        <authorList>
            <person name="Haridas S."/>
            <person name="Albert R."/>
            <person name="Binder M."/>
            <person name="Bloem J."/>
            <person name="Labutti K."/>
            <person name="Salamov A."/>
            <person name="Andreopoulos B."/>
            <person name="Baker S."/>
            <person name="Barry K."/>
            <person name="Bills G."/>
            <person name="Bluhm B."/>
            <person name="Cannon C."/>
            <person name="Castanera R."/>
            <person name="Culley D."/>
            <person name="Daum C."/>
            <person name="Ezra D."/>
            <person name="Gonzalez J."/>
            <person name="Henrissat B."/>
            <person name="Kuo A."/>
            <person name="Liang C."/>
            <person name="Lipzen A."/>
            <person name="Lutzoni F."/>
            <person name="Magnuson J."/>
            <person name="Mondo S."/>
            <person name="Nolan M."/>
            <person name="Ohm R."/>
            <person name="Pangilinan J."/>
            <person name="Park H.-J."/>
            <person name="Ramirez L."/>
            <person name="Alfaro M."/>
            <person name="Sun H."/>
            <person name="Tritt A."/>
            <person name="Yoshinaga Y."/>
            <person name="Zwiers L.-H."/>
            <person name="Turgeon B."/>
            <person name="Goodwin S."/>
            <person name="Spatafora J."/>
            <person name="Crous P."/>
            <person name="Grigoriev I."/>
        </authorList>
    </citation>
    <scope>NUCLEOTIDE SEQUENCE</scope>
    <source>
        <strain evidence="2">CBS 121410</strain>
    </source>
</reference>
<feature type="compositionally biased region" description="Basic and acidic residues" evidence="1">
    <location>
        <begin position="438"/>
        <end position="447"/>
    </location>
</feature>
<feature type="region of interest" description="Disordered" evidence="1">
    <location>
        <begin position="252"/>
        <end position="357"/>
    </location>
</feature>
<feature type="region of interest" description="Disordered" evidence="1">
    <location>
        <begin position="422"/>
        <end position="448"/>
    </location>
</feature>
<evidence type="ECO:0000313" key="3">
    <source>
        <dbReference type="Proteomes" id="UP000799776"/>
    </source>
</evidence>
<dbReference type="EMBL" id="ML978713">
    <property type="protein sequence ID" value="KAF2089895.1"/>
    <property type="molecule type" value="Genomic_DNA"/>
</dbReference>
<feature type="compositionally biased region" description="Acidic residues" evidence="1">
    <location>
        <begin position="105"/>
        <end position="157"/>
    </location>
</feature>
<gene>
    <name evidence="2" type="ORF">K490DRAFT_62772</name>
</gene>
<evidence type="ECO:0000256" key="1">
    <source>
        <dbReference type="SAM" id="MobiDB-lite"/>
    </source>
</evidence>
<feature type="compositionally biased region" description="Low complexity" evidence="1">
    <location>
        <begin position="264"/>
        <end position="318"/>
    </location>
</feature>
<feature type="compositionally biased region" description="Low complexity" evidence="1">
    <location>
        <begin position="95"/>
        <end position="104"/>
    </location>
</feature>
<feature type="compositionally biased region" description="Basic and acidic residues" evidence="1">
    <location>
        <begin position="422"/>
        <end position="431"/>
    </location>
</feature>